<protein>
    <submittedName>
        <fullName evidence="2">Uncharacterized protein</fullName>
    </submittedName>
</protein>
<name>A0A1S9DRZ1_ASPOZ</name>
<organism evidence="2 3">
    <name type="scientific">Aspergillus oryzae</name>
    <name type="common">Yellow koji mold</name>
    <dbReference type="NCBI Taxonomy" id="5062"/>
    <lineage>
        <taxon>Eukaryota</taxon>
        <taxon>Fungi</taxon>
        <taxon>Dikarya</taxon>
        <taxon>Ascomycota</taxon>
        <taxon>Pezizomycotina</taxon>
        <taxon>Eurotiomycetes</taxon>
        <taxon>Eurotiomycetidae</taxon>
        <taxon>Eurotiales</taxon>
        <taxon>Aspergillaceae</taxon>
        <taxon>Aspergillus</taxon>
        <taxon>Aspergillus subgen. Circumdati</taxon>
    </lineage>
</organism>
<comment type="caution">
    <text evidence="2">The sequence shown here is derived from an EMBL/GenBank/DDBJ whole genome shotgun (WGS) entry which is preliminary data.</text>
</comment>
<proteinExistence type="predicted"/>
<accession>A0A1S9DRZ1</accession>
<evidence type="ECO:0000256" key="1">
    <source>
        <dbReference type="SAM" id="MobiDB-lite"/>
    </source>
</evidence>
<feature type="compositionally biased region" description="Basic and acidic residues" evidence="1">
    <location>
        <begin position="23"/>
        <end position="39"/>
    </location>
</feature>
<gene>
    <name evidence="2" type="ORF">OAory_01083250</name>
</gene>
<evidence type="ECO:0000313" key="2">
    <source>
        <dbReference type="EMBL" id="OOO11855.1"/>
    </source>
</evidence>
<feature type="region of interest" description="Disordered" evidence="1">
    <location>
        <begin position="23"/>
        <end position="42"/>
    </location>
</feature>
<evidence type="ECO:0000313" key="3">
    <source>
        <dbReference type="Proteomes" id="UP000190312"/>
    </source>
</evidence>
<reference evidence="2 3" key="1">
    <citation type="submission" date="2016-10" db="EMBL/GenBank/DDBJ databases">
        <title>Genome sequencing of Aspergillus oryzae BCC7051.</title>
        <authorList>
            <person name="Thammarongtham C."/>
            <person name="Vorapreeda T."/>
            <person name="Nookaew I."/>
            <person name="Srisuk T."/>
            <person name="Land M."/>
            <person name="Jeennor S."/>
            <person name="Laoteng K."/>
        </authorList>
    </citation>
    <scope>NUCLEOTIDE SEQUENCE [LARGE SCALE GENOMIC DNA]</scope>
    <source>
        <strain evidence="2 3">BCC7051</strain>
    </source>
</reference>
<dbReference type="Proteomes" id="UP000190312">
    <property type="component" value="Unassembled WGS sequence"/>
</dbReference>
<dbReference type="AlphaFoldDB" id="A0A1S9DRZ1"/>
<dbReference type="EMBL" id="MKZY01000003">
    <property type="protein sequence ID" value="OOO11855.1"/>
    <property type="molecule type" value="Genomic_DNA"/>
</dbReference>
<sequence length="152" mass="17200">MGRLKNRHESVVMALLATNGVELNRDDSGRSPDDSDTKHRQTPFINHDSFRDGCLLAVKGVYLVSKDNRGCMLFYIDLDVRDVKDTANIRLTTKFGHIDIRRLLLVIVAVDLGWKENQGLDALIPVQYAYPEAADFLFCTGRMKIDSSVERD</sequence>